<dbReference type="PANTHER" id="PTHR46902">
    <property type="entry name" value="DOMON DOMAIN-CONTAINING PROTEIN FRRS1L"/>
    <property type="match status" value="1"/>
</dbReference>
<organism evidence="2 3">
    <name type="scientific">Romanomermis culicivorax</name>
    <name type="common">Nematode worm</name>
    <dbReference type="NCBI Taxonomy" id="13658"/>
    <lineage>
        <taxon>Eukaryota</taxon>
        <taxon>Metazoa</taxon>
        <taxon>Ecdysozoa</taxon>
        <taxon>Nematoda</taxon>
        <taxon>Enoplea</taxon>
        <taxon>Dorylaimia</taxon>
        <taxon>Mermithida</taxon>
        <taxon>Mermithoidea</taxon>
        <taxon>Mermithidae</taxon>
        <taxon>Romanomermis</taxon>
    </lineage>
</organism>
<dbReference type="InterPro" id="IPR005018">
    <property type="entry name" value="DOMON_domain"/>
</dbReference>
<proteinExistence type="predicted"/>
<dbReference type="PANTHER" id="PTHR46902:SF1">
    <property type="entry name" value="DOMON DOMAIN-CONTAINING PROTEIN FRRS1L"/>
    <property type="match status" value="1"/>
</dbReference>
<dbReference type="Proteomes" id="UP000887565">
    <property type="component" value="Unplaced"/>
</dbReference>
<dbReference type="InterPro" id="IPR042789">
    <property type="entry name" value="FRRS1L"/>
</dbReference>
<accession>A0A915HW29</accession>
<protein>
    <submittedName>
        <fullName evidence="3">DOMON domain-containing protein</fullName>
    </submittedName>
</protein>
<dbReference type="WBParaSite" id="nRc.2.0.1.t05757-RA">
    <property type="protein sequence ID" value="nRc.2.0.1.t05757-RA"/>
    <property type="gene ID" value="nRc.2.0.1.g05757"/>
</dbReference>
<dbReference type="GO" id="GO:1900449">
    <property type="term" value="P:regulation of glutamate receptor signaling pathway"/>
    <property type="evidence" value="ECO:0007669"/>
    <property type="project" value="InterPro"/>
</dbReference>
<evidence type="ECO:0000259" key="1">
    <source>
        <dbReference type="PROSITE" id="PS50836"/>
    </source>
</evidence>
<feature type="domain" description="DOMON" evidence="1">
    <location>
        <begin position="145"/>
        <end position="279"/>
    </location>
</feature>
<keyword evidence="2" id="KW-1185">Reference proteome</keyword>
<dbReference type="PROSITE" id="PS50836">
    <property type="entry name" value="DOMON"/>
    <property type="match status" value="1"/>
</dbReference>
<reference evidence="3" key="1">
    <citation type="submission" date="2022-11" db="UniProtKB">
        <authorList>
            <consortium name="WormBaseParasite"/>
        </authorList>
    </citation>
    <scope>IDENTIFICATION</scope>
</reference>
<name>A0A915HW29_ROMCU</name>
<dbReference type="Pfam" id="PF03351">
    <property type="entry name" value="DOMON"/>
    <property type="match status" value="1"/>
</dbReference>
<evidence type="ECO:0000313" key="2">
    <source>
        <dbReference type="Proteomes" id="UP000887565"/>
    </source>
</evidence>
<dbReference type="GO" id="GO:0099072">
    <property type="term" value="P:regulation of postsynaptic membrane neurotransmitter receptor levels"/>
    <property type="evidence" value="ECO:0007669"/>
    <property type="project" value="TreeGrafter"/>
</dbReference>
<sequence>MPSDKKNKIGYLSGQTSISGYSSYVVIIKALWNIKIQNIQVRDPRPPTFLKNFPGRSRGFKLAPAGAGNRPVPSIRMPQNIELADEIPNVEPTGTRLQMTVKFLIIIFLFNWASIESFMDIQQCGRSKSCWFIPPQCQNEPKQYCQTVISWEINASKLIIEFDSKIDDLSSTRFTGKYAALAFSEDHKMGDDSVVECIFKPDGTFEAYMSFNDDKNNHRLVEASDLMINATMGMAENSRIFCRTERRMFHNEDKQIPEKDWFKIFDLRDKNYHLLFAKGETMPGKGYELGIHSS</sequence>
<dbReference type="AlphaFoldDB" id="A0A915HW29"/>
<evidence type="ECO:0000313" key="3">
    <source>
        <dbReference type="WBParaSite" id="nRc.2.0.1.t05757-RA"/>
    </source>
</evidence>